<accession>X1NMP8</accession>
<protein>
    <submittedName>
        <fullName evidence="1">Uncharacterized protein</fullName>
    </submittedName>
</protein>
<evidence type="ECO:0000313" key="1">
    <source>
        <dbReference type="EMBL" id="GAI28065.1"/>
    </source>
</evidence>
<proteinExistence type="predicted"/>
<feature type="non-terminal residue" evidence="1">
    <location>
        <position position="50"/>
    </location>
</feature>
<comment type="caution">
    <text evidence="1">The sequence shown here is derived from an EMBL/GenBank/DDBJ whole genome shotgun (WGS) entry which is preliminary data.</text>
</comment>
<dbReference type="EMBL" id="BARV01015205">
    <property type="protein sequence ID" value="GAI28065.1"/>
    <property type="molecule type" value="Genomic_DNA"/>
</dbReference>
<dbReference type="AlphaFoldDB" id="X1NMP8"/>
<sequence>MMGSTHGPIRKHNRPLTRYSIDYILAFCEKLRIIKENENWKYEKEATDEA</sequence>
<name>X1NMP8_9ZZZZ</name>
<organism evidence="1">
    <name type="scientific">marine sediment metagenome</name>
    <dbReference type="NCBI Taxonomy" id="412755"/>
    <lineage>
        <taxon>unclassified sequences</taxon>
        <taxon>metagenomes</taxon>
        <taxon>ecological metagenomes</taxon>
    </lineage>
</organism>
<gene>
    <name evidence="1" type="ORF">S06H3_26317</name>
</gene>
<reference evidence="1" key="1">
    <citation type="journal article" date="2014" name="Front. Microbiol.">
        <title>High frequency of phylogenetically diverse reductive dehalogenase-homologous genes in deep subseafloor sedimentary metagenomes.</title>
        <authorList>
            <person name="Kawai M."/>
            <person name="Futagami T."/>
            <person name="Toyoda A."/>
            <person name="Takaki Y."/>
            <person name="Nishi S."/>
            <person name="Hori S."/>
            <person name="Arai W."/>
            <person name="Tsubouchi T."/>
            <person name="Morono Y."/>
            <person name="Uchiyama I."/>
            <person name="Ito T."/>
            <person name="Fujiyama A."/>
            <person name="Inagaki F."/>
            <person name="Takami H."/>
        </authorList>
    </citation>
    <scope>NUCLEOTIDE SEQUENCE</scope>
    <source>
        <strain evidence="1">Expedition CK06-06</strain>
    </source>
</reference>